<dbReference type="PANTHER" id="PTHR15869">
    <property type="entry name" value="ENDOMUCIN-RELATED"/>
    <property type="match status" value="1"/>
</dbReference>
<evidence type="ECO:0000256" key="1">
    <source>
        <dbReference type="SAM" id="MobiDB-lite"/>
    </source>
</evidence>
<dbReference type="GO" id="GO:0030246">
    <property type="term" value="F:carbohydrate binding"/>
    <property type="evidence" value="ECO:0007669"/>
    <property type="project" value="Ensembl"/>
</dbReference>
<dbReference type="AlphaFoldDB" id="A0A8I5YJC0"/>
<dbReference type="OMA" id="ISQFQGT"/>
<reference evidence="4" key="2">
    <citation type="submission" date="2025-08" db="UniProtKB">
        <authorList>
            <consortium name="Ensembl"/>
        </authorList>
    </citation>
    <scope>IDENTIFICATION</scope>
</reference>
<name>A0A8I5YJC0_PONAB</name>
<keyword evidence="3" id="KW-0732">Signal</keyword>
<organism evidence="4 5">
    <name type="scientific">Pongo abelii</name>
    <name type="common">Sumatran orangutan</name>
    <name type="synonym">Pongo pygmaeus abelii</name>
    <dbReference type="NCBI Taxonomy" id="9601"/>
    <lineage>
        <taxon>Eukaryota</taxon>
        <taxon>Metazoa</taxon>
        <taxon>Chordata</taxon>
        <taxon>Craniata</taxon>
        <taxon>Vertebrata</taxon>
        <taxon>Euteleostomi</taxon>
        <taxon>Mammalia</taxon>
        <taxon>Eutheria</taxon>
        <taxon>Euarchontoglires</taxon>
        <taxon>Primates</taxon>
        <taxon>Haplorrhini</taxon>
        <taxon>Catarrhini</taxon>
        <taxon>Hominidae</taxon>
        <taxon>Pongo</taxon>
    </lineage>
</organism>
<keyword evidence="2" id="KW-0812">Transmembrane</keyword>
<accession>A0A8I5YJC0</accession>
<reference evidence="4" key="3">
    <citation type="submission" date="2025-09" db="UniProtKB">
        <authorList>
            <consortium name="Ensembl"/>
        </authorList>
    </citation>
    <scope>IDENTIFICATION</scope>
</reference>
<evidence type="ECO:0000313" key="4">
    <source>
        <dbReference type="Ensembl" id="ENSPPYP00000025310.1"/>
    </source>
</evidence>
<dbReference type="GeneTree" id="ENSGT00390000012139"/>
<evidence type="ECO:0000313" key="5">
    <source>
        <dbReference type="Proteomes" id="UP000001595"/>
    </source>
</evidence>
<dbReference type="GO" id="GO:0098609">
    <property type="term" value="P:cell-cell adhesion"/>
    <property type="evidence" value="ECO:0007669"/>
    <property type="project" value="Ensembl"/>
</dbReference>
<dbReference type="GO" id="GO:0005886">
    <property type="term" value="C:plasma membrane"/>
    <property type="evidence" value="ECO:0007669"/>
    <property type="project" value="Ensembl"/>
</dbReference>
<evidence type="ECO:0000256" key="2">
    <source>
        <dbReference type="SAM" id="Phobius"/>
    </source>
</evidence>
<gene>
    <name evidence="4" type="primary">EMCN</name>
</gene>
<keyword evidence="2" id="KW-0472">Membrane</keyword>
<dbReference type="InterPro" id="IPR010740">
    <property type="entry name" value="Endomucin"/>
</dbReference>
<feature type="signal peptide" evidence="3">
    <location>
        <begin position="1"/>
        <end position="18"/>
    </location>
</feature>
<feature type="compositionally biased region" description="Polar residues" evidence="1">
    <location>
        <begin position="119"/>
        <end position="133"/>
    </location>
</feature>
<sequence>MELLQVTILFLLPSICSSNSTGVLEAANNSLVVTTIKTSITTPNTESLQKNVITPTTGTTPKGKITNELLKMSLMSAVTLTSKDEGLKVTTTDVRKNESIVSNVTVTIVTLPNAVSTLQSSKPKTETQSSIKTTEIPGSILQPDASPSETGTLSSIPVTIPENTSQSQVIGTEGGKNASTSATSRSYSSIILPVVIALIVITLSVFVLVGLYRMCWKADPGTPENGNDQPQSDKESVKLLTVKTISHESGKLHKKKNKNIKNHVGLI</sequence>
<dbReference type="Proteomes" id="UP000001595">
    <property type="component" value="Chromosome 4"/>
</dbReference>
<feature type="chain" id="PRO_5035237068" evidence="3">
    <location>
        <begin position="19"/>
        <end position="267"/>
    </location>
</feature>
<dbReference type="Ensembl" id="ENSPPYT00000047836.1">
    <property type="protein sequence ID" value="ENSPPYP00000025310.1"/>
    <property type="gene ID" value="ENSPPYG00000014959.3"/>
</dbReference>
<reference evidence="4 5" key="1">
    <citation type="submission" date="2008-02" db="EMBL/GenBank/DDBJ databases">
        <title>A 6x draft sequence assembly of the Pongo pygmaeus abelii genome.</title>
        <authorList>
            <person name="Wilson R.K."/>
            <person name="Mardis E."/>
        </authorList>
    </citation>
    <scope>NUCLEOTIDE SEQUENCE [LARGE SCALE GENOMIC DNA]</scope>
</reference>
<feature type="region of interest" description="Disordered" evidence="1">
    <location>
        <begin position="119"/>
        <end position="182"/>
    </location>
</feature>
<evidence type="ECO:0000256" key="3">
    <source>
        <dbReference type="SAM" id="SignalP"/>
    </source>
</evidence>
<dbReference type="GO" id="GO:0001525">
    <property type="term" value="P:angiogenesis"/>
    <property type="evidence" value="ECO:0007669"/>
    <property type="project" value="Ensembl"/>
</dbReference>
<dbReference type="PANTHER" id="PTHR15869:SF0">
    <property type="entry name" value="ENDOMUCIN"/>
    <property type="match status" value="1"/>
</dbReference>
<keyword evidence="5" id="KW-1185">Reference proteome</keyword>
<protein>
    <submittedName>
        <fullName evidence="4">Endomucin</fullName>
    </submittedName>
</protein>
<dbReference type="GO" id="GO:0030155">
    <property type="term" value="P:regulation of cell adhesion"/>
    <property type="evidence" value="ECO:0007669"/>
    <property type="project" value="Ensembl"/>
</dbReference>
<feature type="transmembrane region" description="Helical" evidence="2">
    <location>
        <begin position="190"/>
        <end position="212"/>
    </location>
</feature>
<feature type="compositionally biased region" description="Polar residues" evidence="1">
    <location>
        <begin position="145"/>
        <end position="170"/>
    </location>
</feature>
<proteinExistence type="predicted"/>
<keyword evidence="2" id="KW-1133">Transmembrane helix</keyword>
<dbReference type="Pfam" id="PF07010">
    <property type="entry name" value="Endomucin"/>
    <property type="match status" value="1"/>
</dbReference>